<dbReference type="STRING" id="407821.A0A087T6W5"/>
<organism evidence="1 2">
    <name type="scientific">Stegodyphus mimosarum</name>
    <name type="common">African social velvet spider</name>
    <dbReference type="NCBI Taxonomy" id="407821"/>
    <lineage>
        <taxon>Eukaryota</taxon>
        <taxon>Metazoa</taxon>
        <taxon>Ecdysozoa</taxon>
        <taxon>Arthropoda</taxon>
        <taxon>Chelicerata</taxon>
        <taxon>Arachnida</taxon>
        <taxon>Araneae</taxon>
        <taxon>Araneomorphae</taxon>
        <taxon>Entelegynae</taxon>
        <taxon>Eresoidea</taxon>
        <taxon>Eresidae</taxon>
        <taxon>Stegodyphus</taxon>
    </lineage>
</organism>
<evidence type="ECO:0000313" key="2">
    <source>
        <dbReference type="Proteomes" id="UP000054359"/>
    </source>
</evidence>
<dbReference type="Gene3D" id="3.40.640.10">
    <property type="entry name" value="Type I PLP-dependent aspartate aminotransferase-like (Major domain)"/>
    <property type="match status" value="1"/>
</dbReference>
<proteinExistence type="predicted"/>
<dbReference type="InterPro" id="IPR015422">
    <property type="entry name" value="PyrdxlP-dep_Trfase_small"/>
</dbReference>
<dbReference type="Proteomes" id="UP000054359">
    <property type="component" value="Unassembled WGS sequence"/>
</dbReference>
<accession>A0A087T6W5</accession>
<feature type="non-terminal residue" evidence="1">
    <location>
        <position position="75"/>
    </location>
</feature>
<keyword evidence="2" id="KW-1185">Reference proteome</keyword>
<dbReference type="OrthoDB" id="7042322at2759"/>
<evidence type="ECO:0000313" key="1">
    <source>
        <dbReference type="EMBL" id="KFM60854.1"/>
    </source>
</evidence>
<dbReference type="Gene3D" id="3.90.1150.10">
    <property type="entry name" value="Aspartate Aminotransferase, domain 1"/>
    <property type="match status" value="1"/>
</dbReference>
<sequence>MKVHCLQISLGCGVLHSGGGLNTFTSGIITSLLALGKMNTHLQKVKNIYKTHMEATAELLQEELPPNCTLKSPAK</sequence>
<name>A0A087T6W5_STEMI</name>
<dbReference type="EMBL" id="KK113708">
    <property type="protein sequence ID" value="KFM60854.1"/>
    <property type="molecule type" value="Genomic_DNA"/>
</dbReference>
<protein>
    <submittedName>
        <fullName evidence="1">Uncharacterized protein</fullName>
    </submittedName>
</protein>
<dbReference type="InterPro" id="IPR015421">
    <property type="entry name" value="PyrdxlP-dep_Trfase_major"/>
</dbReference>
<gene>
    <name evidence="1" type="ORF">X975_02761</name>
</gene>
<dbReference type="AlphaFoldDB" id="A0A087T6W5"/>
<reference evidence="1 2" key="1">
    <citation type="submission" date="2013-11" db="EMBL/GenBank/DDBJ databases">
        <title>Genome sequencing of Stegodyphus mimosarum.</title>
        <authorList>
            <person name="Bechsgaard J."/>
        </authorList>
    </citation>
    <scope>NUCLEOTIDE SEQUENCE [LARGE SCALE GENOMIC DNA]</scope>
</reference>